<dbReference type="Pfam" id="PF00251">
    <property type="entry name" value="Glyco_hydro_32N"/>
    <property type="match status" value="1"/>
</dbReference>
<proteinExistence type="inferred from homology"/>
<dbReference type="Gene3D" id="2.115.10.20">
    <property type="entry name" value="Glycosyl hydrolase domain, family 43"/>
    <property type="match status" value="1"/>
</dbReference>
<evidence type="ECO:0000256" key="2">
    <source>
        <dbReference type="ARBA" id="ARBA00022801"/>
    </source>
</evidence>
<evidence type="ECO:0000313" key="8">
    <source>
        <dbReference type="Proteomes" id="UP000676169"/>
    </source>
</evidence>
<evidence type="ECO:0000313" key="7">
    <source>
        <dbReference type="EMBL" id="QUE53076.1"/>
    </source>
</evidence>
<accession>A0A975J345</accession>
<dbReference type="Gene3D" id="2.60.120.560">
    <property type="entry name" value="Exo-inulinase, domain 1"/>
    <property type="match status" value="1"/>
</dbReference>
<keyword evidence="8" id="KW-1185">Reference proteome</keyword>
<dbReference type="PANTHER" id="PTHR42800">
    <property type="entry name" value="EXOINULINASE INUD (AFU_ORTHOLOGUE AFUA_5G00480)"/>
    <property type="match status" value="1"/>
</dbReference>
<dbReference type="GO" id="GO:0004575">
    <property type="term" value="F:sucrose alpha-glucosidase activity"/>
    <property type="evidence" value="ECO:0007669"/>
    <property type="project" value="TreeGrafter"/>
</dbReference>
<dbReference type="AlphaFoldDB" id="A0A975J345"/>
<dbReference type="Proteomes" id="UP000676169">
    <property type="component" value="Chromosome"/>
</dbReference>
<dbReference type="InterPro" id="IPR013320">
    <property type="entry name" value="ConA-like_dom_sf"/>
</dbReference>
<sequence length="745" mass="82152">MHRAILSTILIGLSSLPVRAEIWNGERDLVVGDFEGESYDLWTSTGDAFGDEPARGNLATQMPITGFQGKRLANSFHGGDDSTGTLASPAFTLSRTYISFLIGGGRRPGKLELQLVIDGQVVRRAFGSQDKPGGTEALEQGYWSIGDLEGRTATVRIIDQAKGGWGHLNVDHIVATDKDPSGITLAPVPGLNDPPRQPTCLVHDIAQSLDPRGSGIFIPIRNGAPKRVLTLMDGDSVLMRNEVELADDLAKADWDAVMNIAPFKKVGAALSIHLDRMKPSFMMRTPIFDPARANAGSGTGRGGYDEPLRAQYHFSSARGWLNDPNGCVFHNGEYHLFYQHNPYGITWGNMHWGHAVSTDLVHWRELGDALFPDESGMMYSGSAVVDWKNTSGLGRDGKPPLILFYTAAGDEYTQCMAWSTDGRTFTKYAENPILRQVTHGNRDPKVIWHEPTKQWVMAVYVELKGVHTIHFYTSPDLKTWTYASKTDGFFECPDLFELPVDGDPAKKKWILTAASSEYQIGGFDGKTFTPETPKLPGHRGKGFYAAQSFSDVPDGRRIFIGWWQTETKGMPFNQSMSLPLELGLVTTADGPRLTFTPVKELEKLRGERRDVIRPDQPYGARPRVPLVTRVEAGGLHEVRVEFEPTTAGNVILRIGGSTITYDVKARQFIVHGQRANAPLIAGRQRLTIYCDRTGIEIFASDGQCYMPVPVNIGSDPQPSEISVESDGGDAIFHALQVHELRSAWR</sequence>
<dbReference type="InterPro" id="IPR001362">
    <property type="entry name" value="Glyco_hydro_32"/>
</dbReference>
<evidence type="ECO:0000256" key="3">
    <source>
        <dbReference type="ARBA" id="ARBA00023295"/>
    </source>
</evidence>
<keyword evidence="2 4" id="KW-0378">Hydrolase</keyword>
<dbReference type="InterPro" id="IPR013189">
    <property type="entry name" value="Glyco_hydro_32_C"/>
</dbReference>
<dbReference type="Pfam" id="PF08244">
    <property type="entry name" value="Glyco_hydro_32C"/>
    <property type="match status" value="1"/>
</dbReference>
<keyword evidence="3 4" id="KW-0326">Glycosidase</keyword>
<name>A0A975J345_9BACT</name>
<dbReference type="InterPro" id="IPR013148">
    <property type="entry name" value="Glyco_hydro_32_N"/>
</dbReference>
<evidence type="ECO:0000259" key="5">
    <source>
        <dbReference type="Pfam" id="PF00251"/>
    </source>
</evidence>
<protein>
    <submittedName>
        <fullName evidence="7">Glycoside hydrolase family 32 protein</fullName>
    </submittedName>
</protein>
<organism evidence="7 8">
    <name type="scientific">Luteolibacter ambystomatis</name>
    <dbReference type="NCBI Taxonomy" id="2824561"/>
    <lineage>
        <taxon>Bacteria</taxon>
        <taxon>Pseudomonadati</taxon>
        <taxon>Verrucomicrobiota</taxon>
        <taxon>Verrucomicrobiia</taxon>
        <taxon>Verrucomicrobiales</taxon>
        <taxon>Verrucomicrobiaceae</taxon>
        <taxon>Luteolibacter</taxon>
    </lineage>
</organism>
<dbReference type="EMBL" id="CP073100">
    <property type="protein sequence ID" value="QUE53076.1"/>
    <property type="molecule type" value="Genomic_DNA"/>
</dbReference>
<evidence type="ECO:0000256" key="1">
    <source>
        <dbReference type="ARBA" id="ARBA00009902"/>
    </source>
</evidence>
<dbReference type="GO" id="GO:0005987">
    <property type="term" value="P:sucrose catabolic process"/>
    <property type="evidence" value="ECO:0007669"/>
    <property type="project" value="TreeGrafter"/>
</dbReference>
<dbReference type="CDD" id="cd18622">
    <property type="entry name" value="GH32_Inu-like"/>
    <property type="match status" value="1"/>
</dbReference>
<feature type="domain" description="Glycosyl hydrolase family 32 N-terminal" evidence="5">
    <location>
        <begin position="313"/>
        <end position="586"/>
    </location>
</feature>
<dbReference type="GO" id="GO:0005737">
    <property type="term" value="C:cytoplasm"/>
    <property type="evidence" value="ECO:0007669"/>
    <property type="project" value="TreeGrafter"/>
</dbReference>
<dbReference type="SMART" id="SM00640">
    <property type="entry name" value="Glyco_32"/>
    <property type="match status" value="1"/>
</dbReference>
<dbReference type="SUPFAM" id="SSF49899">
    <property type="entry name" value="Concanavalin A-like lectins/glucanases"/>
    <property type="match status" value="1"/>
</dbReference>
<feature type="domain" description="Glycosyl hydrolase family 32 C-terminal" evidence="6">
    <location>
        <begin position="630"/>
        <end position="738"/>
    </location>
</feature>
<dbReference type="RefSeq" id="WP_211634420.1">
    <property type="nucleotide sequence ID" value="NZ_CP073100.1"/>
</dbReference>
<evidence type="ECO:0000259" key="6">
    <source>
        <dbReference type="Pfam" id="PF08244"/>
    </source>
</evidence>
<comment type="similarity">
    <text evidence="1 4">Belongs to the glycosyl hydrolase 32 family.</text>
</comment>
<dbReference type="InterPro" id="IPR023296">
    <property type="entry name" value="Glyco_hydro_beta-prop_sf"/>
</dbReference>
<dbReference type="SUPFAM" id="SSF75005">
    <property type="entry name" value="Arabinanase/levansucrase/invertase"/>
    <property type="match status" value="1"/>
</dbReference>
<dbReference type="KEGG" id="lamb:KBB96_09310"/>
<evidence type="ECO:0000256" key="4">
    <source>
        <dbReference type="RuleBase" id="RU362110"/>
    </source>
</evidence>
<reference evidence="7" key="1">
    <citation type="submission" date="2021-04" db="EMBL/GenBank/DDBJ databases">
        <title>Luteolibacter sp. 32A isolated from the skin of an Anderson's salamander (Ambystoma andersonii).</title>
        <authorList>
            <person name="Spergser J."/>
            <person name="Busse H.-J."/>
        </authorList>
    </citation>
    <scope>NUCLEOTIDE SEQUENCE</scope>
    <source>
        <strain evidence="7">32A</strain>
    </source>
</reference>
<dbReference type="PANTHER" id="PTHR42800:SF1">
    <property type="entry name" value="EXOINULINASE INUD (AFU_ORTHOLOGUE AFUA_5G00480)"/>
    <property type="match status" value="1"/>
</dbReference>
<gene>
    <name evidence="7" type="ORF">KBB96_09310</name>
</gene>